<evidence type="ECO:0000313" key="2">
    <source>
        <dbReference type="Proteomes" id="UP000199705"/>
    </source>
</evidence>
<dbReference type="AlphaFoldDB" id="A0A1G7NA63"/>
<gene>
    <name evidence="1" type="ORF">SAMN05192573_101180</name>
</gene>
<sequence>MITNKPIAKLTCIVLALLCMGCKQRNIVKHNGEKDLISFKPVLGISYTEIARRSDNGLSFNNSGYQLEPQWKMQFVSDDSTKIYSPAKKQFINFPLTRGYDSVFNTARTWLKVKTMTKDSMIIEMLKARGDSVDTRGAKVYMVFYADNYIKNTLHGDLSKCKSPNRKDSIYIKRLADVANKNIEKAFAARQPVELSSSSNRIKIKKLHTEPTMLNNFNPSDYMRPEFDITIDKAYANFYYSFSIFVDPVGRMHYGKPLRVFFEETQRVSNTHLSKAVMETYLKFYLDVKPGSTLGIVHTSEIAVNVTGKSSL</sequence>
<dbReference type="Proteomes" id="UP000199705">
    <property type="component" value="Unassembled WGS sequence"/>
</dbReference>
<dbReference type="EMBL" id="FNCG01000001">
    <property type="protein sequence ID" value="SDF70923.1"/>
    <property type="molecule type" value="Genomic_DNA"/>
</dbReference>
<organism evidence="1 2">
    <name type="scientific">Mucilaginibacter gossypii</name>
    <dbReference type="NCBI Taxonomy" id="551996"/>
    <lineage>
        <taxon>Bacteria</taxon>
        <taxon>Pseudomonadati</taxon>
        <taxon>Bacteroidota</taxon>
        <taxon>Sphingobacteriia</taxon>
        <taxon>Sphingobacteriales</taxon>
        <taxon>Sphingobacteriaceae</taxon>
        <taxon>Mucilaginibacter</taxon>
    </lineage>
</organism>
<dbReference type="RefSeq" id="WP_091162362.1">
    <property type="nucleotide sequence ID" value="NZ_FNCG01000001.1"/>
</dbReference>
<name>A0A1G7NA63_9SPHI</name>
<accession>A0A1G7NA63</accession>
<proteinExistence type="predicted"/>
<dbReference type="STRING" id="551996.SAMN05192573_101180"/>
<reference evidence="2" key="1">
    <citation type="submission" date="2016-10" db="EMBL/GenBank/DDBJ databases">
        <authorList>
            <person name="Varghese N."/>
            <person name="Submissions S."/>
        </authorList>
    </citation>
    <scope>NUCLEOTIDE SEQUENCE [LARGE SCALE GENOMIC DNA]</scope>
    <source>
        <strain evidence="2">Gh-67</strain>
    </source>
</reference>
<evidence type="ECO:0000313" key="1">
    <source>
        <dbReference type="EMBL" id="SDF70923.1"/>
    </source>
</evidence>
<protein>
    <submittedName>
        <fullName evidence="1">Uncharacterized protein</fullName>
    </submittedName>
</protein>
<keyword evidence="2" id="KW-1185">Reference proteome</keyword>